<evidence type="ECO:0000313" key="3">
    <source>
        <dbReference type="Proteomes" id="UP000751852"/>
    </source>
</evidence>
<feature type="domain" description="Enoyl reductase (ER)" evidence="1">
    <location>
        <begin position="19"/>
        <end position="325"/>
    </location>
</feature>
<dbReference type="InterPro" id="IPR013154">
    <property type="entry name" value="ADH-like_N"/>
</dbReference>
<dbReference type="InterPro" id="IPR051397">
    <property type="entry name" value="Zn-ADH-like_protein"/>
</dbReference>
<dbReference type="InterPro" id="IPR011032">
    <property type="entry name" value="GroES-like_sf"/>
</dbReference>
<dbReference type="InterPro" id="IPR013149">
    <property type="entry name" value="ADH-like_C"/>
</dbReference>
<dbReference type="InterPro" id="IPR020843">
    <property type="entry name" value="ER"/>
</dbReference>
<reference evidence="2 3" key="1">
    <citation type="submission" date="2020-04" db="EMBL/GenBank/DDBJ databases">
        <title>Staphylococcus species from domestic dog.</title>
        <authorList>
            <person name="Paterson G.K."/>
        </authorList>
    </citation>
    <scope>NUCLEOTIDE SEQUENCE [LARGE SCALE GENOMIC DNA]</scope>
    <source>
        <strain evidence="2 3">H16/1A</strain>
    </source>
</reference>
<dbReference type="InterPro" id="IPR036291">
    <property type="entry name" value="NAD(P)-bd_dom_sf"/>
</dbReference>
<comment type="caution">
    <text evidence="2">The sequence shown here is derived from an EMBL/GenBank/DDBJ whole genome shotgun (WGS) entry which is preliminary data.</text>
</comment>
<dbReference type="NCBIfam" id="TIGR02823">
    <property type="entry name" value="oxido_YhdH"/>
    <property type="match status" value="1"/>
</dbReference>
<evidence type="ECO:0000259" key="1">
    <source>
        <dbReference type="SMART" id="SM00829"/>
    </source>
</evidence>
<dbReference type="EMBL" id="JABANU010000003">
    <property type="protein sequence ID" value="MBI5974311.1"/>
    <property type="molecule type" value="Genomic_DNA"/>
</dbReference>
<dbReference type="SUPFAM" id="SSF51735">
    <property type="entry name" value="NAD(P)-binding Rossmann-fold domains"/>
    <property type="match status" value="1"/>
</dbReference>
<dbReference type="SMART" id="SM00829">
    <property type="entry name" value="PKS_ER"/>
    <property type="match status" value="1"/>
</dbReference>
<dbReference type="Gene3D" id="3.40.50.720">
    <property type="entry name" value="NAD(P)-binding Rossmann-like Domain"/>
    <property type="match status" value="1"/>
</dbReference>
<dbReference type="InterPro" id="IPR014188">
    <property type="entry name" value="Acrylyl-CoA_reductase_AcuI"/>
</dbReference>
<sequence>MAQNFKAFVVNNENNQFKGEFKQLDTTQLPDGDVTIRVHYSSINYKDVLATQPNNKIIRQYPLIPGIDLAGTVIESSHPSFQKGDKVLATGYELGVSHDGGYSEIARLNGDWLVHLPEDLTLEEAMIIGTAGFTAALSIQLLEDNKISSTNGPILVRGASGGVGSMALMMLKAIGYHTVASTGQEKKAERLKELGANEVIPRISNDSQKALLKPEWQAAIDPVGGATIESILKCIQPHGAVALSGNVSGAKFSSTVFPFILRGIRIIGVDSVNFPMKRRQHIWRRLAKDLKPAHLHDIKTVVPFDDIEKGFELLQNDDHFGRIIIDMKVSQ</sequence>
<name>A0ABS0T6E1_9STAP</name>
<accession>A0ABS0T6E1</accession>
<dbReference type="PANTHER" id="PTHR43677">
    <property type="entry name" value="SHORT-CHAIN DEHYDROGENASE/REDUCTASE"/>
    <property type="match status" value="1"/>
</dbReference>
<protein>
    <submittedName>
        <fullName evidence="2">Oxidoreductase</fullName>
    </submittedName>
</protein>
<dbReference type="Pfam" id="PF08240">
    <property type="entry name" value="ADH_N"/>
    <property type="match status" value="1"/>
</dbReference>
<keyword evidence="3" id="KW-1185">Reference proteome</keyword>
<evidence type="ECO:0000313" key="2">
    <source>
        <dbReference type="EMBL" id="MBI5974311.1"/>
    </source>
</evidence>
<dbReference type="RefSeq" id="WP_198617103.1">
    <property type="nucleotide sequence ID" value="NZ_JABANU010000003.1"/>
</dbReference>
<gene>
    <name evidence="2" type="ORF">HHH54_01710</name>
</gene>
<dbReference type="Gene3D" id="3.90.180.10">
    <property type="entry name" value="Medium-chain alcohol dehydrogenases, catalytic domain"/>
    <property type="match status" value="1"/>
</dbReference>
<dbReference type="Proteomes" id="UP000751852">
    <property type="component" value="Unassembled WGS sequence"/>
</dbReference>
<dbReference type="SUPFAM" id="SSF50129">
    <property type="entry name" value="GroES-like"/>
    <property type="match status" value="1"/>
</dbReference>
<dbReference type="PANTHER" id="PTHR43677:SF1">
    <property type="entry name" value="ACRYLYL-COA REDUCTASE ACUI-RELATED"/>
    <property type="match status" value="1"/>
</dbReference>
<dbReference type="Pfam" id="PF00107">
    <property type="entry name" value="ADH_zinc_N"/>
    <property type="match status" value="1"/>
</dbReference>
<organism evidence="2 3">
    <name type="scientific">Staphylococcus canis</name>
    <dbReference type="NCBI Taxonomy" id="2724942"/>
    <lineage>
        <taxon>Bacteria</taxon>
        <taxon>Bacillati</taxon>
        <taxon>Bacillota</taxon>
        <taxon>Bacilli</taxon>
        <taxon>Bacillales</taxon>
        <taxon>Staphylococcaceae</taxon>
        <taxon>Staphylococcus</taxon>
    </lineage>
</organism>
<proteinExistence type="predicted"/>